<protein>
    <submittedName>
        <fullName evidence="1">Uncharacterized protein</fullName>
    </submittedName>
</protein>
<evidence type="ECO:0000313" key="1">
    <source>
        <dbReference type="EMBL" id="GFY64555.1"/>
    </source>
</evidence>
<comment type="caution">
    <text evidence="1">The sequence shown here is derived from an EMBL/GenBank/DDBJ whole genome shotgun (WGS) entry which is preliminary data.</text>
</comment>
<gene>
    <name evidence="1" type="ORF">TNIN_210691</name>
</gene>
<accession>A0A8X6Y1Y8</accession>
<reference evidence="1" key="1">
    <citation type="submission" date="2020-08" db="EMBL/GenBank/DDBJ databases">
        <title>Multicomponent nature underlies the extraordinary mechanical properties of spider dragline silk.</title>
        <authorList>
            <person name="Kono N."/>
            <person name="Nakamura H."/>
            <person name="Mori M."/>
            <person name="Yoshida Y."/>
            <person name="Ohtoshi R."/>
            <person name="Malay A.D."/>
            <person name="Moran D.A.P."/>
            <person name="Tomita M."/>
            <person name="Numata K."/>
            <person name="Arakawa K."/>
        </authorList>
    </citation>
    <scope>NUCLEOTIDE SEQUENCE</scope>
</reference>
<organism evidence="1 2">
    <name type="scientific">Trichonephila inaurata madagascariensis</name>
    <dbReference type="NCBI Taxonomy" id="2747483"/>
    <lineage>
        <taxon>Eukaryota</taxon>
        <taxon>Metazoa</taxon>
        <taxon>Ecdysozoa</taxon>
        <taxon>Arthropoda</taxon>
        <taxon>Chelicerata</taxon>
        <taxon>Arachnida</taxon>
        <taxon>Araneae</taxon>
        <taxon>Araneomorphae</taxon>
        <taxon>Entelegynae</taxon>
        <taxon>Araneoidea</taxon>
        <taxon>Nephilidae</taxon>
        <taxon>Trichonephila</taxon>
        <taxon>Trichonephila inaurata</taxon>
    </lineage>
</organism>
<keyword evidence="2" id="KW-1185">Reference proteome</keyword>
<dbReference type="EMBL" id="BMAV01015308">
    <property type="protein sequence ID" value="GFY64555.1"/>
    <property type="molecule type" value="Genomic_DNA"/>
</dbReference>
<sequence length="171" mass="19559">MNLVPRVEHQKVLIALLGPNDEVVYRRQKCHFITTRIKGKHRQMNKKGGECKGTVGMVIKGKEKRKRNITLGKMEGFSEKNVRVVSVKINGKNTDRQKIVINSENSNYPKYAVVITGNVSKHQEGKSTLENSEPPRLITPVRNLCLWLIITEEFLWMKNKDAQFLQPPPAI</sequence>
<dbReference type="AlphaFoldDB" id="A0A8X6Y1Y8"/>
<name>A0A8X6Y1Y8_9ARAC</name>
<proteinExistence type="predicted"/>
<evidence type="ECO:0000313" key="2">
    <source>
        <dbReference type="Proteomes" id="UP000886998"/>
    </source>
</evidence>
<dbReference type="Proteomes" id="UP000886998">
    <property type="component" value="Unassembled WGS sequence"/>
</dbReference>